<evidence type="ECO:0000256" key="4">
    <source>
        <dbReference type="HAMAP-Rule" id="MF_00163"/>
    </source>
</evidence>
<comment type="catalytic activity">
    <reaction evidence="4">
        <text>N-terminal N-formyl-L-methionyl-[peptide] + H2O = N-terminal L-methionyl-[peptide] + formate</text>
        <dbReference type="Rhea" id="RHEA:24420"/>
        <dbReference type="Rhea" id="RHEA-COMP:10639"/>
        <dbReference type="Rhea" id="RHEA-COMP:10640"/>
        <dbReference type="ChEBI" id="CHEBI:15377"/>
        <dbReference type="ChEBI" id="CHEBI:15740"/>
        <dbReference type="ChEBI" id="CHEBI:49298"/>
        <dbReference type="ChEBI" id="CHEBI:64731"/>
        <dbReference type="EC" id="3.5.1.88"/>
    </reaction>
</comment>
<protein>
    <recommendedName>
        <fullName evidence="4">Peptide deformylase</fullName>
        <shortName evidence="4">PDF</shortName>
        <ecNumber evidence="4">3.5.1.88</ecNumber>
    </recommendedName>
    <alternativeName>
        <fullName evidence="4">Polypeptide deformylase</fullName>
    </alternativeName>
</protein>
<feature type="binding site" evidence="4">
    <location>
        <position position="98"/>
    </location>
    <ligand>
        <name>Fe cation</name>
        <dbReference type="ChEBI" id="CHEBI:24875"/>
    </ligand>
</feature>
<feature type="binding site" evidence="4">
    <location>
        <position position="140"/>
    </location>
    <ligand>
        <name>Fe cation</name>
        <dbReference type="ChEBI" id="CHEBI:24875"/>
    </ligand>
</feature>
<dbReference type="eggNOG" id="COG0242">
    <property type="taxonomic scope" value="Bacteria"/>
</dbReference>
<accession>H6L3H2</accession>
<evidence type="ECO:0000313" key="6">
    <source>
        <dbReference type="Proteomes" id="UP000007519"/>
    </source>
</evidence>
<keyword evidence="4" id="KW-0408">Iron</keyword>
<dbReference type="OrthoDB" id="9784988at2"/>
<dbReference type="SUPFAM" id="SSF56420">
    <property type="entry name" value="Peptide deformylase"/>
    <property type="match status" value="1"/>
</dbReference>
<dbReference type="EC" id="3.5.1.88" evidence="4"/>
<evidence type="ECO:0000256" key="3">
    <source>
        <dbReference type="ARBA" id="ARBA00022801"/>
    </source>
</evidence>
<dbReference type="Proteomes" id="UP000007519">
    <property type="component" value="Chromosome"/>
</dbReference>
<evidence type="ECO:0000256" key="1">
    <source>
        <dbReference type="ARBA" id="ARBA00010759"/>
    </source>
</evidence>
<feature type="active site" evidence="4">
    <location>
        <position position="141"/>
    </location>
</feature>
<dbReference type="Gene3D" id="3.90.45.10">
    <property type="entry name" value="Peptide deformylase"/>
    <property type="match status" value="1"/>
</dbReference>
<reference evidence="5 6" key="1">
    <citation type="journal article" date="2012" name="Stand. Genomic Sci.">
        <title>Complete genome sequencing and analysis of Saprospira grandis str. Lewin, a predatory marine bacterium.</title>
        <authorList>
            <person name="Saw J.H."/>
            <person name="Yuryev A."/>
            <person name="Kanbe M."/>
            <person name="Hou S."/>
            <person name="Young A.G."/>
            <person name="Aizawa S."/>
            <person name="Alam M."/>
        </authorList>
    </citation>
    <scope>NUCLEOTIDE SEQUENCE [LARGE SCALE GENOMIC DNA]</scope>
    <source>
        <strain evidence="5 6">Lewin</strain>
    </source>
</reference>
<dbReference type="HOGENOM" id="CLU_061901_2_0_10"/>
<dbReference type="Pfam" id="PF01327">
    <property type="entry name" value="Pep_deformylase"/>
    <property type="match status" value="1"/>
</dbReference>
<feature type="binding site" evidence="4">
    <location>
        <position position="144"/>
    </location>
    <ligand>
        <name>Fe cation</name>
        <dbReference type="ChEBI" id="CHEBI:24875"/>
    </ligand>
</feature>
<dbReference type="HAMAP" id="MF_00163">
    <property type="entry name" value="Pep_deformylase"/>
    <property type="match status" value="1"/>
</dbReference>
<evidence type="ECO:0000256" key="2">
    <source>
        <dbReference type="ARBA" id="ARBA00022723"/>
    </source>
</evidence>
<dbReference type="CDD" id="cd00487">
    <property type="entry name" value="Pep_deformylase"/>
    <property type="match status" value="1"/>
</dbReference>
<comment type="function">
    <text evidence="4">Removes the formyl group from the N-terminal Met of newly synthesized proteins. Requires at least a dipeptide for an efficient rate of reaction. N-terminal L-methionine is a prerequisite for activity but the enzyme has broad specificity at other positions.</text>
</comment>
<dbReference type="InterPro" id="IPR036821">
    <property type="entry name" value="Peptide_deformylase_sf"/>
</dbReference>
<keyword evidence="3 4" id="KW-0378">Hydrolase</keyword>
<dbReference type="GO" id="GO:0046872">
    <property type="term" value="F:metal ion binding"/>
    <property type="evidence" value="ECO:0007669"/>
    <property type="project" value="UniProtKB-KW"/>
</dbReference>
<dbReference type="KEGG" id="sgn:SGRA_1084"/>
<dbReference type="PANTHER" id="PTHR10458">
    <property type="entry name" value="PEPTIDE DEFORMYLASE"/>
    <property type="match status" value="1"/>
</dbReference>
<keyword evidence="2 4" id="KW-0479">Metal-binding</keyword>
<evidence type="ECO:0000313" key="5">
    <source>
        <dbReference type="EMBL" id="AFC23819.1"/>
    </source>
</evidence>
<sequence length="185" mass="21603">MKLAIYAYGHPVLRKECQEIENNSKGLEELIENMWETMYHAGGMGIAAPQVGQSLRLFLVDTLQLDEEKNGEKGLKEVFINPIIIEEAGKPWTYEEGCLSIPNIHGKVKRKAQVRIEYYDQNFELKEKVFDGLNARVIQHEYDHIEGVLFTDYLSPMKKRMLKKRLDKIQTGDIPRRYKMVFARR</sequence>
<gene>
    <name evidence="4 5" type="primary">def</name>
    <name evidence="5" type="ordered locus">SGRA_1084</name>
</gene>
<dbReference type="PRINTS" id="PR01576">
    <property type="entry name" value="PDEFORMYLASE"/>
</dbReference>
<dbReference type="NCBIfam" id="NF001159">
    <property type="entry name" value="PRK00150.1-3"/>
    <property type="match status" value="1"/>
</dbReference>
<name>H6L3H2_SAPGL</name>
<dbReference type="PANTHER" id="PTHR10458:SF22">
    <property type="entry name" value="PEPTIDE DEFORMYLASE"/>
    <property type="match status" value="1"/>
</dbReference>
<proteinExistence type="inferred from homology"/>
<dbReference type="AlphaFoldDB" id="H6L3H2"/>
<dbReference type="GO" id="GO:0006412">
    <property type="term" value="P:translation"/>
    <property type="evidence" value="ECO:0007669"/>
    <property type="project" value="UniProtKB-UniRule"/>
</dbReference>
<dbReference type="PIRSF" id="PIRSF004749">
    <property type="entry name" value="Pep_def"/>
    <property type="match status" value="1"/>
</dbReference>
<keyword evidence="6" id="KW-1185">Reference proteome</keyword>
<comment type="cofactor">
    <cofactor evidence="4">
        <name>Fe(2+)</name>
        <dbReference type="ChEBI" id="CHEBI:29033"/>
    </cofactor>
    <text evidence="4">Binds 1 Fe(2+) ion.</text>
</comment>
<dbReference type="RefSeq" id="WP_002659672.1">
    <property type="nucleotide sequence ID" value="NC_016940.1"/>
</dbReference>
<organism evidence="5 6">
    <name type="scientific">Saprospira grandis (strain Lewin)</name>
    <dbReference type="NCBI Taxonomy" id="984262"/>
    <lineage>
        <taxon>Bacteria</taxon>
        <taxon>Pseudomonadati</taxon>
        <taxon>Bacteroidota</taxon>
        <taxon>Saprospiria</taxon>
        <taxon>Saprospirales</taxon>
        <taxon>Saprospiraceae</taxon>
        <taxon>Saprospira</taxon>
    </lineage>
</organism>
<dbReference type="NCBIfam" id="TIGR00079">
    <property type="entry name" value="pept_deformyl"/>
    <property type="match status" value="1"/>
</dbReference>
<dbReference type="STRING" id="984262.SGRA_1084"/>
<comment type="similarity">
    <text evidence="1 4">Belongs to the polypeptide deformylase family.</text>
</comment>
<keyword evidence="4" id="KW-0648">Protein biosynthesis</keyword>
<dbReference type="GO" id="GO:0042586">
    <property type="term" value="F:peptide deformylase activity"/>
    <property type="evidence" value="ECO:0007669"/>
    <property type="project" value="UniProtKB-UniRule"/>
</dbReference>
<dbReference type="InterPro" id="IPR023635">
    <property type="entry name" value="Peptide_deformylase"/>
</dbReference>
<dbReference type="EMBL" id="CP002831">
    <property type="protein sequence ID" value="AFC23819.1"/>
    <property type="molecule type" value="Genomic_DNA"/>
</dbReference>